<dbReference type="Proteomes" id="UP000321085">
    <property type="component" value="Unassembled WGS sequence"/>
</dbReference>
<evidence type="ECO:0008006" key="3">
    <source>
        <dbReference type="Google" id="ProtNLM"/>
    </source>
</evidence>
<sequence>MEITLINYDDFAKVDIHIGQVKSVLPFERERNPSHKVDFSSLGTKCLARISSVTGRRNS</sequence>
<organism evidence="1 2">
    <name type="scientific">Microvirga aerophila</name>
    <dbReference type="NCBI Taxonomy" id="670291"/>
    <lineage>
        <taxon>Bacteria</taxon>
        <taxon>Pseudomonadati</taxon>
        <taxon>Pseudomonadota</taxon>
        <taxon>Alphaproteobacteria</taxon>
        <taxon>Hyphomicrobiales</taxon>
        <taxon>Methylobacteriaceae</taxon>
        <taxon>Microvirga</taxon>
    </lineage>
</organism>
<protein>
    <recommendedName>
        <fullName evidence="3">tRNA-binding domain-containing protein</fullName>
    </recommendedName>
</protein>
<reference evidence="1 2" key="1">
    <citation type="submission" date="2019-07" db="EMBL/GenBank/DDBJ databases">
        <title>Whole genome shotgun sequence of Microvirga aerophila NBRC 106136.</title>
        <authorList>
            <person name="Hosoyama A."/>
            <person name="Uohara A."/>
            <person name="Ohji S."/>
            <person name="Ichikawa N."/>
        </authorList>
    </citation>
    <scope>NUCLEOTIDE SEQUENCE [LARGE SCALE GENOMIC DNA]</scope>
    <source>
        <strain evidence="1 2">NBRC 106136</strain>
    </source>
</reference>
<dbReference type="EMBL" id="BJYU01000181">
    <property type="protein sequence ID" value="GEO18332.1"/>
    <property type="molecule type" value="Genomic_DNA"/>
</dbReference>
<dbReference type="AlphaFoldDB" id="A0A512C285"/>
<comment type="caution">
    <text evidence="1">The sequence shown here is derived from an EMBL/GenBank/DDBJ whole genome shotgun (WGS) entry which is preliminary data.</text>
</comment>
<evidence type="ECO:0000313" key="1">
    <source>
        <dbReference type="EMBL" id="GEO18332.1"/>
    </source>
</evidence>
<gene>
    <name evidence="1" type="ORF">MAE02_60280</name>
</gene>
<name>A0A512C285_9HYPH</name>
<accession>A0A512C285</accession>
<evidence type="ECO:0000313" key="2">
    <source>
        <dbReference type="Proteomes" id="UP000321085"/>
    </source>
</evidence>
<keyword evidence="2" id="KW-1185">Reference proteome</keyword>
<proteinExistence type="predicted"/>
<dbReference type="RefSeq" id="WP_174800011.1">
    <property type="nucleotide sequence ID" value="NZ_BJYU01000181.1"/>
</dbReference>